<organism evidence="3 4">
    <name type="scientific">Sporolactobacillus shoreae</name>
    <dbReference type="NCBI Taxonomy" id="1465501"/>
    <lineage>
        <taxon>Bacteria</taxon>
        <taxon>Bacillati</taxon>
        <taxon>Bacillota</taxon>
        <taxon>Bacilli</taxon>
        <taxon>Bacillales</taxon>
        <taxon>Sporolactobacillaceae</taxon>
        <taxon>Sporolactobacillus</taxon>
    </lineage>
</organism>
<reference evidence="3 4" key="1">
    <citation type="journal article" date="2015" name="Int. J. Syst. Evol. Microbiol.">
        <title>Sporolactobacillus shoreae sp. nov. and Sporolactobacillus spathodeae sp. nov., two spore-forming lactic acid bacteria isolated from tree barks in Thailand.</title>
        <authorList>
            <person name="Thamacharoensuk T."/>
            <person name="Kitahara M."/>
            <person name="Ohkuma M."/>
            <person name="Thongchul N."/>
            <person name="Tanasupawat S."/>
        </authorList>
    </citation>
    <scope>NUCLEOTIDE SEQUENCE [LARGE SCALE GENOMIC DNA]</scope>
    <source>
        <strain evidence="3 4">BK92</strain>
    </source>
</reference>
<protein>
    <submittedName>
        <fullName evidence="3">DUF4064 domain-containing protein</fullName>
    </submittedName>
</protein>
<evidence type="ECO:0000256" key="1">
    <source>
        <dbReference type="SAM" id="Phobius"/>
    </source>
</evidence>
<dbReference type="OrthoDB" id="2990321at2"/>
<feature type="transmembrane region" description="Helical" evidence="1">
    <location>
        <begin position="7"/>
        <end position="34"/>
    </location>
</feature>
<keyword evidence="1" id="KW-0812">Transmembrane</keyword>
<feature type="domain" description="DUF4064" evidence="2">
    <location>
        <begin position="2"/>
        <end position="86"/>
    </location>
</feature>
<keyword evidence="1" id="KW-1133">Transmembrane helix</keyword>
<evidence type="ECO:0000313" key="4">
    <source>
        <dbReference type="Proteomes" id="UP000298347"/>
    </source>
</evidence>
<comment type="caution">
    <text evidence="3">The sequence shown here is derived from an EMBL/GenBank/DDBJ whole genome shotgun (WGS) entry which is preliminary data.</text>
</comment>
<dbReference type="AlphaFoldDB" id="A0A4Z0GJT1"/>
<gene>
    <name evidence="3" type="ORF">E4665_16270</name>
</gene>
<sequence length="122" mass="13484">MKRTAEFVLSLIGVILGTLGWFWLPVSALIYLAIPDFTSFGSFIYFLIYAIIDIPVLVFNWIGTFKLKKHPAGWGFYFLATGILFLNVFSIIVAGMLLGRQQAAEISAPAAPLNNTLPNEQA</sequence>
<name>A0A4Z0GJT1_9BACL</name>
<accession>A0A4Z0GJT1</accession>
<evidence type="ECO:0000313" key="3">
    <source>
        <dbReference type="EMBL" id="TGA96238.1"/>
    </source>
</evidence>
<proteinExistence type="predicted"/>
<evidence type="ECO:0000259" key="2">
    <source>
        <dbReference type="Pfam" id="PF13273"/>
    </source>
</evidence>
<feature type="transmembrane region" description="Helical" evidence="1">
    <location>
        <begin position="40"/>
        <end position="62"/>
    </location>
</feature>
<keyword evidence="4" id="KW-1185">Reference proteome</keyword>
<keyword evidence="1" id="KW-0472">Membrane</keyword>
<dbReference type="InterPro" id="IPR025273">
    <property type="entry name" value="DUF4064"/>
</dbReference>
<dbReference type="RefSeq" id="WP_135349856.1">
    <property type="nucleotide sequence ID" value="NZ_SRJD01000028.1"/>
</dbReference>
<dbReference type="Proteomes" id="UP000298347">
    <property type="component" value="Unassembled WGS sequence"/>
</dbReference>
<dbReference type="EMBL" id="SRJD01000028">
    <property type="protein sequence ID" value="TGA96238.1"/>
    <property type="molecule type" value="Genomic_DNA"/>
</dbReference>
<feature type="transmembrane region" description="Helical" evidence="1">
    <location>
        <begin position="74"/>
        <end position="98"/>
    </location>
</feature>
<dbReference type="Pfam" id="PF13273">
    <property type="entry name" value="DUF4064"/>
    <property type="match status" value="1"/>
</dbReference>